<feature type="compositionally biased region" description="Polar residues" evidence="10">
    <location>
        <begin position="545"/>
        <end position="555"/>
    </location>
</feature>
<keyword evidence="5" id="KW-0175">Coiled coil</keyword>
<dbReference type="GO" id="GO:0060271">
    <property type="term" value="P:cilium assembly"/>
    <property type="evidence" value="ECO:0007669"/>
    <property type="project" value="EnsemblMetazoa"/>
</dbReference>
<dbReference type="eggNOG" id="KOG3809">
    <property type="taxonomic scope" value="Eukaryota"/>
</dbReference>
<feature type="compositionally biased region" description="Basic and acidic residues" evidence="10">
    <location>
        <begin position="282"/>
        <end position="323"/>
    </location>
</feature>
<feature type="compositionally biased region" description="Low complexity" evidence="10">
    <location>
        <begin position="431"/>
        <end position="449"/>
    </location>
</feature>
<accession>B4G4Z5</accession>
<evidence type="ECO:0000313" key="13">
    <source>
        <dbReference type="EMBL" id="EDW24661.1"/>
    </source>
</evidence>
<dbReference type="GO" id="GO:0048513">
    <property type="term" value="P:animal organ development"/>
    <property type="evidence" value="ECO:0007669"/>
    <property type="project" value="UniProtKB-ARBA"/>
</dbReference>
<dbReference type="GO" id="GO:0036064">
    <property type="term" value="C:ciliary basal body"/>
    <property type="evidence" value="ECO:0007669"/>
    <property type="project" value="TreeGrafter"/>
</dbReference>
<gene>
    <name evidence="13" type="primary">Dper\GL23269</name>
    <name evidence="13" type="ORF">Dper_GL23269</name>
</gene>
<dbReference type="EMBL" id="CH479179">
    <property type="protein sequence ID" value="EDW24661.1"/>
    <property type="molecule type" value="Genomic_DNA"/>
</dbReference>
<name>B4G4Z5_DROPE</name>
<dbReference type="OMA" id="FRFLMDV"/>
<dbReference type="InterPro" id="IPR040468">
    <property type="entry name" value="TRAF3IP1_N"/>
</dbReference>
<evidence type="ECO:0000256" key="3">
    <source>
        <dbReference type="ARBA" id="ARBA00022490"/>
    </source>
</evidence>
<dbReference type="FunFam" id="1.10.418.50:FF:000001">
    <property type="entry name" value="TRAF3-interacting protein 1 isoform X1"/>
    <property type="match status" value="1"/>
</dbReference>
<feature type="region of interest" description="Disordered" evidence="10">
    <location>
        <begin position="140"/>
        <end position="455"/>
    </location>
</feature>
<dbReference type="Pfam" id="PF17749">
    <property type="entry name" value="MIP-T3_C"/>
    <property type="match status" value="1"/>
</dbReference>
<keyword evidence="3" id="KW-0963">Cytoplasm</keyword>
<dbReference type="Pfam" id="PF10243">
    <property type="entry name" value="MIP-T3"/>
    <property type="match status" value="1"/>
</dbReference>
<feature type="region of interest" description="Disordered" evidence="10">
    <location>
        <begin position="531"/>
        <end position="555"/>
    </location>
</feature>
<dbReference type="InterPro" id="IPR041476">
    <property type="entry name" value="TRAF3IP1_C"/>
</dbReference>
<feature type="compositionally biased region" description="Low complexity" evidence="10">
    <location>
        <begin position="324"/>
        <end position="338"/>
    </location>
</feature>
<dbReference type="GO" id="GO:0048731">
    <property type="term" value="P:system development"/>
    <property type="evidence" value="ECO:0007669"/>
    <property type="project" value="UniProtKB-ARBA"/>
</dbReference>
<dbReference type="InterPro" id="IPR018799">
    <property type="entry name" value="TRAF3IP1"/>
</dbReference>
<dbReference type="InterPro" id="IPR042576">
    <property type="entry name" value="TRAF3IP1_N_sf"/>
</dbReference>
<evidence type="ECO:0000313" key="14">
    <source>
        <dbReference type="Proteomes" id="UP000008744"/>
    </source>
</evidence>
<keyword evidence="7" id="KW-0966">Cell projection</keyword>
<evidence type="ECO:0000256" key="8">
    <source>
        <dbReference type="ARBA" id="ARBA00043971"/>
    </source>
</evidence>
<keyword evidence="4" id="KW-0970">Cilium biogenesis/degradation</keyword>
<evidence type="ECO:0000256" key="7">
    <source>
        <dbReference type="ARBA" id="ARBA00023273"/>
    </source>
</evidence>
<evidence type="ECO:0000259" key="12">
    <source>
        <dbReference type="Pfam" id="PF17749"/>
    </source>
</evidence>
<dbReference type="PhylomeDB" id="B4G4Z5"/>
<evidence type="ECO:0000256" key="5">
    <source>
        <dbReference type="ARBA" id="ARBA00023054"/>
    </source>
</evidence>
<dbReference type="AlphaFoldDB" id="B4G4Z5"/>
<dbReference type="Proteomes" id="UP000008744">
    <property type="component" value="Unassembled WGS sequence"/>
</dbReference>
<proteinExistence type="inferred from homology"/>
<feature type="domain" description="TRAF3-interacting protein 1 C-terminal" evidence="12">
    <location>
        <begin position="512"/>
        <end position="657"/>
    </location>
</feature>
<feature type="domain" description="TRAF3-interacting protein 1 N-terminal" evidence="11">
    <location>
        <begin position="11"/>
        <end position="121"/>
    </location>
</feature>
<keyword evidence="6" id="KW-0206">Cytoskeleton</keyword>
<dbReference type="HOGENOM" id="CLU_023216_0_0_1"/>
<evidence type="ECO:0000256" key="2">
    <source>
        <dbReference type="ARBA" id="ARBA00004430"/>
    </source>
</evidence>
<reference evidence="13 14" key="1">
    <citation type="journal article" date="2007" name="Nature">
        <title>Evolution of genes and genomes on the Drosophila phylogeny.</title>
        <authorList>
            <consortium name="Drosophila 12 Genomes Consortium"/>
            <person name="Clark A.G."/>
            <person name="Eisen M.B."/>
            <person name="Smith D.R."/>
            <person name="Bergman C.M."/>
            <person name="Oliver B."/>
            <person name="Markow T.A."/>
            <person name="Kaufman T.C."/>
            <person name="Kellis M."/>
            <person name="Gelbart W."/>
            <person name="Iyer V.N."/>
            <person name="Pollard D.A."/>
            <person name="Sackton T.B."/>
            <person name="Larracuente A.M."/>
            <person name="Singh N.D."/>
            <person name="Abad J.P."/>
            <person name="Abt D.N."/>
            <person name="Adryan B."/>
            <person name="Aguade M."/>
            <person name="Akashi H."/>
            <person name="Anderson W.W."/>
            <person name="Aquadro C.F."/>
            <person name="Ardell D.H."/>
            <person name="Arguello R."/>
            <person name="Artieri C.G."/>
            <person name="Barbash D.A."/>
            <person name="Barker D."/>
            <person name="Barsanti P."/>
            <person name="Batterham P."/>
            <person name="Batzoglou S."/>
            <person name="Begun D."/>
            <person name="Bhutkar A."/>
            <person name="Blanco E."/>
            <person name="Bosak S.A."/>
            <person name="Bradley R.K."/>
            <person name="Brand A.D."/>
            <person name="Brent M.R."/>
            <person name="Brooks A.N."/>
            <person name="Brown R.H."/>
            <person name="Butlin R.K."/>
            <person name="Caggese C."/>
            <person name="Calvi B.R."/>
            <person name="Bernardo de Carvalho A."/>
            <person name="Caspi A."/>
            <person name="Castrezana S."/>
            <person name="Celniker S.E."/>
            <person name="Chang J.L."/>
            <person name="Chapple C."/>
            <person name="Chatterji S."/>
            <person name="Chinwalla A."/>
            <person name="Civetta A."/>
            <person name="Clifton S.W."/>
            <person name="Comeron J.M."/>
            <person name="Costello J.C."/>
            <person name="Coyne J.A."/>
            <person name="Daub J."/>
            <person name="David R.G."/>
            <person name="Delcher A.L."/>
            <person name="Delehaunty K."/>
            <person name="Do C.B."/>
            <person name="Ebling H."/>
            <person name="Edwards K."/>
            <person name="Eickbush T."/>
            <person name="Evans J.D."/>
            <person name="Filipski A."/>
            <person name="Findeiss S."/>
            <person name="Freyhult E."/>
            <person name="Fulton L."/>
            <person name="Fulton R."/>
            <person name="Garcia A.C."/>
            <person name="Gardiner A."/>
            <person name="Garfield D.A."/>
            <person name="Garvin B.E."/>
            <person name="Gibson G."/>
            <person name="Gilbert D."/>
            <person name="Gnerre S."/>
            <person name="Godfrey J."/>
            <person name="Good R."/>
            <person name="Gotea V."/>
            <person name="Gravely B."/>
            <person name="Greenberg A.J."/>
            <person name="Griffiths-Jones S."/>
            <person name="Gross S."/>
            <person name="Guigo R."/>
            <person name="Gustafson E.A."/>
            <person name="Haerty W."/>
            <person name="Hahn M.W."/>
            <person name="Halligan D.L."/>
            <person name="Halpern A.L."/>
            <person name="Halter G.M."/>
            <person name="Han M.V."/>
            <person name="Heger A."/>
            <person name="Hillier L."/>
            <person name="Hinrichs A.S."/>
            <person name="Holmes I."/>
            <person name="Hoskins R.A."/>
            <person name="Hubisz M.J."/>
            <person name="Hultmark D."/>
            <person name="Huntley M.A."/>
            <person name="Jaffe D.B."/>
            <person name="Jagadeeshan S."/>
            <person name="Jeck W.R."/>
            <person name="Johnson J."/>
            <person name="Jones C.D."/>
            <person name="Jordan W.C."/>
            <person name="Karpen G.H."/>
            <person name="Kataoka E."/>
            <person name="Keightley P.D."/>
            <person name="Kheradpour P."/>
            <person name="Kirkness E.F."/>
            <person name="Koerich L.B."/>
            <person name="Kristiansen K."/>
            <person name="Kudrna D."/>
            <person name="Kulathinal R.J."/>
            <person name="Kumar S."/>
            <person name="Kwok R."/>
            <person name="Lander E."/>
            <person name="Langley C.H."/>
            <person name="Lapoint R."/>
            <person name="Lazzaro B.P."/>
            <person name="Lee S.J."/>
            <person name="Levesque L."/>
            <person name="Li R."/>
            <person name="Lin C.F."/>
            <person name="Lin M.F."/>
            <person name="Lindblad-Toh K."/>
            <person name="Llopart A."/>
            <person name="Long M."/>
            <person name="Low L."/>
            <person name="Lozovsky E."/>
            <person name="Lu J."/>
            <person name="Luo M."/>
            <person name="Machado C.A."/>
            <person name="Makalowski W."/>
            <person name="Marzo M."/>
            <person name="Matsuda M."/>
            <person name="Matzkin L."/>
            <person name="McAllister B."/>
            <person name="McBride C.S."/>
            <person name="McKernan B."/>
            <person name="McKernan K."/>
            <person name="Mendez-Lago M."/>
            <person name="Minx P."/>
            <person name="Mollenhauer M.U."/>
            <person name="Montooth K."/>
            <person name="Mount S.M."/>
            <person name="Mu X."/>
            <person name="Myers E."/>
            <person name="Negre B."/>
            <person name="Newfeld S."/>
            <person name="Nielsen R."/>
            <person name="Noor M.A."/>
            <person name="O'Grady P."/>
            <person name="Pachter L."/>
            <person name="Papaceit M."/>
            <person name="Parisi M.J."/>
            <person name="Parisi M."/>
            <person name="Parts L."/>
            <person name="Pedersen J.S."/>
            <person name="Pesole G."/>
            <person name="Phillippy A.M."/>
            <person name="Ponting C.P."/>
            <person name="Pop M."/>
            <person name="Porcelli D."/>
            <person name="Powell J.R."/>
            <person name="Prohaska S."/>
            <person name="Pruitt K."/>
            <person name="Puig M."/>
            <person name="Quesneville H."/>
            <person name="Ram K.R."/>
            <person name="Rand D."/>
            <person name="Rasmussen M.D."/>
            <person name="Reed L.K."/>
            <person name="Reenan R."/>
            <person name="Reily A."/>
            <person name="Remington K.A."/>
            <person name="Rieger T.T."/>
            <person name="Ritchie M.G."/>
            <person name="Robin C."/>
            <person name="Rogers Y.H."/>
            <person name="Rohde C."/>
            <person name="Rozas J."/>
            <person name="Rubenfield M.J."/>
            <person name="Ruiz A."/>
            <person name="Russo S."/>
            <person name="Salzberg S.L."/>
            <person name="Sanchez-Gracia A."/>
            <person name="Saranga D.J."/>
            <person name="Sato H."/>
            <person name="Schaeffer S.W."/>
            <person name="Schatz M.C."/>
            <person name="Schlenke T."/>
            <person name="Schwartz R."/>
            <person name="Segarra C."/>
            <person name="Singh R.S."/>
            <person name="Sirot L."/>
            <person name="Sirota M."/>
            <person name="Sisneros N.B."/>
            <person name="Smith C.D."/>
            <person name="Smith T.F."/>
            <person name="Spieth J."/>
            <person name="Stage D.E."/>
            <person name="Stark A."/>
            <person name="Stephan W."/>
            <person name="Strausberg R.L."/>
            <person name="Strempel S."/>
            <person name="Sturgill D."/>
            <person name="Sutton G."/>
            <person name="Sutton G.G."/>
            <person name="Tao W."/>
            <person name="Teichmann S."/>
            <person name="Tobari Y.N."/>
            <person name="Tomimura Y."/>
            <person name="Tsolas J.M."/>
            <person name="Valente V.L."/>
            <person name="Venter E."/>
            <person name="Venter J.C."/>
            <person name="Vicario S."/>
            <person name="Vieira F.G."/>
            <person name="Vilella A.J."/>
            <person name="Villasante A."/>
            <person name="Walenz B."/>
            <person name="Wang J."/>
            <person name="Wasserman M."/>
            <person name="Watts T."/>
            <person name="Wilson D."/>
            <person name="Wilson R.K."/>
            <person name="Wing R.A."/>
            <person name="Wolfner M.F."/>
            <person name="Wong A."/>
            <person name="Wong G.K."/>
            <person name="Wu C.I."/>
            <person name="Wu G."/>
            <person name="Yamamoto D."/>
            <person name="Yang H.P."/>
            <person name="Yang S.P."/>
            <person name="Yorke J.A."/>
            <person name="Yoshida K."/>
            <person name="Zdobnov E."/>
            <person name="Zhang P."/>
            <person name="Zhang Y."/>
            <person name="Zimin A.V."/>
            <person name="Baldwin J."/>
            <person name="Abdouelleil A."/>
            <person name="Abdulkadir J."/>
            <person name="Abebe A."/>
            <person name="Abera B."/>
            <person name="Abreu J."/>
            <person name="Acer S.C."/>
            <person name="Aftuck L."/>
            <person name="Alexander A."/>
            <person name="An P."/>
            <person name="Anderson E."/>
            <person name="Anderson S."/>
            <person name="Arachi H."/>
            <person name="Azer M."/>
            <person name="Bachantsang P."/>
            <person name="Barry A."/>
            <person name="Bayul T."/>
            <person name="Berlin A."/>
            <person name="Bessette D."/>
            <person name="Bloom T."/>
            <person name="Blye J."/>
            <person name="Boguslavskiy L."/>
            <person name="Bonnet C."/>
            <person name="Boukhgalter B."/>
            <person name="Bourzgui I."/>
            <person name="Brown A."/>
            <person name="Cahill P."/>
            <person name="Channer S."/>
            <person name="Cheshatsang Y."/>
            <person name="Chuda L."/>
            <person name="Citroen M."/>
            <person name="Collymore A."/>
            <person name="Cooke P."/>
            <person name="Costello M."/>
            <person name="D'Aco K."/>
            <person name="Daza R."/>
            <person name="De Haan G."/>
            <person name="DeGray S."/>
            <person name="DeMaso C."/>
            <person name="Dhargay N."/>
            <person name="Dooley K."/>
            <person name="Dooley E."/>
            <person name="Doricent M."/>
            <person name="Dorje P."/>
            <person name="Dorjee K."/>
            <person name="Dupes A."/>
            <person name="Elong R."/>
            <person name="Falk J."/>
            <person name="Farina A."/>
            <person name="Faro S."/>
            <person name="Ferguson D."/>
            <person name="Fisher S."/>
            <person name="Foley C.D."/>
            <person name="Franke A."/>
            <person name="Friedrich D."/>
            <person name="Gadbois L."/>
            <person name="Gearin G."/>
            <person name="Gearin C.R."/>
            <person name="Giannoukos G."/>
            <person name="Goode T."/>
            <person name="Graham J."/>
            <person name="Grandbois E."/>
            <person name="Grewal S."/>
            <person name="Gyaltsen K."/>
            <person name="Hafez N."/>
            <person name="Hagos B."/>
            <person name="Hall J."/>
            <person name="Henson C."/>
            <person name="Hollinger A."/>
            <person name="Honan T."/>
            <person name="Huard M.D."/>
            <person name="Hughes L."/>
            <person name="Hurhula B."/>
            <person name="Husby M.E."/>
            <person name="Kamat A."/>
            <person name="Kanga B."/>
            <person name="Kashin S."/>
            <person name="Khazanovich D."/>
            <person name="Kisner P."/>
            <person name="Lance K."/>
            <person name="Lara M."/>
            <person name="Lee W."/>
            <person name="Lennon N."/>
            <person name="Letendre F."/>
            <person name="LeVine R."/>
            <person name="Lipovsky A."/>
            <person name="Liu X."/>
            <person name="Liu J."/>
            <person name="Liu S."/>
            <person name="Lokyitsang T."/>
            <person name="Lokyitsang Y."/>
            <person name="Lubonja R."/>
            <person name="Lui A."/>
            <person name="MacDonald P."/>
            <person name="Magnisalis V."/>
            <person name="Maru K."/>
            <person name="Matthews C."/>
            <person name="McCusker W."/>
            <person name="McDonough S."/>
            <person name="Mehta T."/>
            <person name="Meldrim J."/>
            <person name="Meneus L."/>
            <person name="Mihai O."/>
            <person name="Mihalev A."/>
            <person name="Mihova T."/>
            <person name="Mittelman R."/>
            <person name="Mlenga V."/>
            <person name="Montmayeur A."/>
            <person name="Mulrain L."/>
            <person name="Navidi A."/>
            <person name="Naylor J."/>
            <person name="Negash T."/>
            <person name="Nguyen T."/>
            <person name="Nguyen N."/>
            <person name="Nicol R."/>
            <person name="Norbu C."/>
            <person name="Norbu N."/>
            <person name="Novod N."/>
            <person name="O'Neill B."/>
            <person name="Osman S."/>
            <person name="Markiewicz E."/>
            <person name="Oyono O.L."/>
            <person name="Patti C."/>
            <person name="Phunkhang P."/>
            <person name="Pierre F."/>
            <person name="Priest M."/>
            <person name="Raghuraman S."/>
            <person name="Rege F."/>
            <person name="Reyes R."/>
            <person name="Rise C."/>
            <person name="Rogov P."/>
            <person name="Ross K."/>
            <person name="Ryan E."/>
            <person name="Settipalli S."/>
            <person name="Shea T."/>
            <person name="Sherpa N."/>
            <person name="Shi L."/>
            <person name="Shih D."/>
            <person name="Sparrow T."/>
            <person name="Spaulding J."/>
            <person name="Stalker J."/>
            <person name="Stange-Thomann N."/>
            <person name="Stavropoulos S."/>
            <person name="Stone C."/>
            <person name="Strader C."/>
            <person name="Tesfaye S."/>
            <person name="Thomson T."/>
            <person name="Thoulutsang Y."/>
            <person name="Thoulutsang D."/>
            <person name="Topham K."/>
            <person name="Topping I."/>
            <person name="Tsamla T."/>
            <person name="Vassiliev H."/>
            <person name="Vo A."/>
            <person name="Wangchuk T."/>
            <person name="Wangdi T."/>
            <person name="Weiand M."/>
            <person name="Wilkinson J."/>
            <person name="Wilson A."/>
            <person name="Yadav S."/>
            <person name="Young G."/>
            <person name="Yu Q."/>
            <person name="Zembek L."/>
            <person name="Zhong D."/>
            <person name="Zimmer A."/>
            <person name="Zwirko Z."/>
            <person name="Jaffe D.B."/>
            <person name="Alvarez P."/>
            <person name="Brockman W."/>
            <person name="Butler J."/>
            <person name="Chin C."/>
            <person name="Gnerre S."/>
            <person name="Grabherr M."/>
            <person name="Kleber M."/>
            <person name="Mauceli E."/>
            <person name="MacCallum I."/>
        </authorList>
    </citation>
    <scope>NUCLEOTIDE SEQUENCE [LARGE SCALE GENOMIC DNA]</scope>
    <source>
        <strain evidence="14">MSH-3 / Tucson 14011-0111.49</strain>
    </source>
</reference>
<dbReference type="PANTHER" id="PTHR31363:SF0">
    <property type="entry name" value="TRAF3-INTERACTING PROTEIN 1"/>
    <property type="match status" value="1"/>
</dbReference>
<dbReference type="GO" id="GO:0042073">
    <property type="term" value="P:intraciliary transport"/>
    <property type="evidence" value="ECO:0007669"/>
    <property type="project" value="TreeGrafter"/>
</dbReference>
<comment type="subcellular location">
    <subcellularLocation>
        <location evidence="2">Cytoplasm</location>
        <location evidence="2">Cytoskeleton</location>
        <location evidence="2">Cilium axoneme</location>
    </subcellularLocation>
    <subcellularLocation>
        <location evidence="1">Cytoplasm</location>
        <location evidence="1">Cytoskeleton</location>
        <location evidence="1">Cilium basal body</location>
    </subcellularLocation>
</comment>
<evidence type="ECO:0000259" key="11">
    <source>
        <dbReference type="Pfam" id="PF10243"/>
    </source>
</evidence>
<dbReference type="STRING" id="7234.B4G4Z5"/>
<feature type="compositionally biased region" description="Low complexity" evidence="10">
    <location>
        <begin position="394"/>
        <end position="404"/>
    </location>
</feature>
<dbReference type="SMR" id="B4G4Z5"/>
<feature type="compositionally biased region" description="Basic and acidic residues" evidence="10">
    <location>
        <begin position="145"/>
        <end position="156"/>
    </location>
</feature>
<comment type="similarity">
    <text evidence="8">Belongs to the TRAF3IP1 family.</text>
</comment>
<dbReference type="GO" id="GO:0008017">
    <property type="term" value="F:microtubule binding"/>
    <property type="evidence" value="ECO:0007669"/>
    <property type="project" value="InterPro"/>
</dbReference>
<evidence type="ECO:0000256" key="1">
    <source>
        <dbReference type="ARBA" id="ARBA00004120"/>
    </source>
</evidence>
<sequence>MSSDQELDAIIKATQTALGKYIKKPPLTEKLLKKPPFRFLMDVFNSFIKQTGNFEGLYTTEEQQFENIGDREAKTRFLQKMIDAIKLTTKKDLKVRTSKIVAGQEPELTNELLQAMASVAEQSLDWQKAVEQVLVAATAAATSKPAKEKPKKEPKPSSKQTSPAGKEEEPKRVKEKRVSPQEQKLRKATQALASGVTPTEKEKATQKRTKATVGDAKPSRQGTKQKSPSPVKQKAKAKGQGSTESDTMSPVPVAVAKKPSPEAVPKKASPEAVPMKASPDVVPKKSSPESVPKKGSPEVAPKKASPEVAPKKASPEVAPKKASPEVAPKKSSPSSSPKVSKEAVAEPAAETNLTAPPTESESRKSSSKSRRSSASQRQVQAEPEQPASNEVKTQQQQQPEPSQQADSNNNQDGRPVAAPLTRENSKETNQRPRTSLRPPSARPASARPGAPRRRNVEIVLQPNDQLKMSGINVKLETFGDLDDDGENLVIIEDANAHDIEKGAAEEPLLEGQLDAQGRLVQQILETQKELVQQTAEAEQPATQPNQGTRQSSARQVNDLRDLIQSLTKAVNPLGKLMDFIPEDIDAMQLELTMWRDTYTQAATELKRERSHTASATEPMKDQLMQIDASIVEYEELIDESRQKILQNNARILKMLMEQ</sequence>
<protein>
    <recommendedName>
        <fullName evidence="9">TRAF3-interacting protein 1</fullName>
    </recommendedName>
</protein>
<dbReference type="GO" id="GO:0005930">
    <property type="term" value="C:axoneme"/>
    <property type="evidence" value="ECO:0007669"/>
    <property type="project" value="UniProtKB-SubCell"/>
</dbReference>
<feature type="compositionally biased region" description="Low complexity" evidence="10">
    <location>
        <begin position="532"/>
        <end position="544"/>
    </location>
</feature>
<dbReference type="OrthoDB" id="10258914at2759"/>
<evidence type="ECO:0000256" key="6">
    <source>
        <dbReference type="ARBA" id="ARBA00023212"/>
    </source>
</evidence>
<dbReference type="KEGG" id="dpe:6587756"/>
<feature type="compositionally biased region" description="Polar residues" evidence="10">
    <location>
        <begin position="220"/>
        <end position="230"/>
    </location>
</feature>
<dbReference type="Gene3D" id="1.10.418.50">
    <property type="entry name" value="Microtubule-binding protein MIP-T3"/>
    <property type="match status" value="1"/>
</dbReference>
<feature type="compositionally biased region" description="Basic and acidic residues" evidence="10">
    <location>
        <begin position="165"/>
        <end position="185"/>
    </location>
</feature>
<keyword evidence="14" id="KW-1185">Reference proteome</keyword>
<dbReference type="PANTHER" id="PTHR31363">
    <property type="entry name" value="TRAF3-INTERACTING PROTEIN 1"/>
    <property type="match status" value="1"/>
</dbReference>
<evidence type="ECO:0000256" key="9">
    <source>
        <dbReference type="ARBA" id="ARBA00070492"/>
    </source>
</evidence>
<dbReference type="GO" id="GO:0070507">
    <property type="term" value="P:regulation of microtubule cytoskeleton organization"/>
    <property type="evidence" value="ECO:0007669"/>
    <property type="project" value="TreeGrafter"/>
</dbReference>
<evidence type="ECO:0000256" key="4">
    <source>
        <dbReference type="ARBA" id="ARBA00022794"/>
    </source>
</evidence>
<feature type="compositionally biased region" description="Low complexity" evidence="10">
    <location>
        <begin position="249"/>
        <end position="263"/>
    </location>
</feature>
<dbReference type="GO" id="GO:0030992">
    <property type="term" value="C:intraciliary transport particle B"/>
    <property type="evidence" value="ECO:0007669"/>
    <property type="project" value="TreeGrafter"/>
</dbReference>
<evidence type="ECO:0000256" key="10">
    <source>
        <dbReference type="SAM" id="MobiDB-lite"/>
    </source>
</evidence>
<organism evidence="14">
    <name type="scientific">Drosophila persimilis</name>
    <name type="common">Fruit fly</name>
    <dbReference type="NCBI Taxonomy" id="7234"/>
    <lineage>
        <taxon>Eukaryota</taxon>
        <taxon>Metazoa</taxon>
        <taxon>Ecdysozoa</taxon>
        <taxon>Arthropoda</taxon>
        <taxon>Hexapoda</taxon>
        <taxon>Insecta</taxon>
        <taxon>Pterygota</taxon>
        <taxon>Neoptera</taxon>
        <taxon>Endopterygota</taxon>
        <taxon>Diptera</taxon>
        <taxon>Brachycera</taxon>
        <taxon>Muscomorpha</taxon>
        <taxon>Ephydroidea</taxon>
        <taxon>Drosophilidae</taxon>
        <taxon>Drosophila</taxon>
        <taxon>Sophophora</taxon>
    </lineage>
</organism>